<comment type="similarity">
    <text evidence="1">Belongs to the sulfatase family.</text>
</comment>
<keyword evidence="6" id="KW-0812">Transmembrane</keyword>
<dbReference type="InterPro" id="IPR000917">
    <property type="entry name" value="Sulfatase_N"/>
</dbReference>
<dbReference type="InterPro" id="IPR017850">
    <property type="entry name" value="Alkaline_phosphatase_core_sf"/>
</dbReference>
<keyword evidence="6" id="KW-1133">Transmembrane helix</keyword>
<keyword evidence="2" id="KW-0732">Signal</keyword>
<dbReference type="GeneID" id="54473758"/>
<dbReference type="RefSeq" id="XP_033593308.1">
    <property type="nucleotide sequence ID" value="XM_033732756.1"/>
</dbReference>
<feature type="domain" description="Sulfatase N-terminal" evidence="7">
    <location>
        <begin position="71"/>
        <end position="411"/>
    </location>
</feature>
<dbReference type="InterPro" id="IPR024607">
    <property type="entry name" value="Sulfatase_CS"/>
</dbReference>
<name>A0A6A6Q3X6_9PEZI</name>
<protein>
    <submittedName>
        <fullName evidence="8">Arylsulfatase</fullName>
    </submittedName>
</protein>
<dbReference type="PANTHER" id="PTHR43108:SF8">
    <property type="entry name" value="SD21168P"/>
    <property type="match status" value="1"/>
</dbReference>
<evidence type="ECO:0000313" key="9">
    <source>
        <dbReference type="Proteomes" id="UP000799767"/>
    </source>
</evidence>
<dbReference type="Proteomes" id="UP000799767">
    <property type="component" value="Unassembled WGS sequence"/>
</dbReference>
<proteinExistence type="inferred from homology"/>
<dbReference type="OrthoDB" id="96314at2759"/>
<dbReference type="Gene3D" id="3.40.720.10">
    <property type="entry name" value="Alkaline Phosphatase, subunit A"/>
    <property type="match status" value="1"/>
</dbReference>
<dbReference type="GO" id="GO:0008449">
    <property type="term" value="F:N-acetylglucosamine-6-sulfatase activity"/>
    <property type="evidence" value="ECO:0007669"/>
    <property type="project" value="TreeGrafter"/>
</dbReference>
<reference evidence="8" key="1">
    <citation type="journal article" date="2020" name="Stud. Mycol.">
        <title>101 Dothideomycetes genomes: a test case for predicting lifestyles and emergence of pathogens.</title>
        <authorList>
            <person name="Haridas S."/>
            <person name="Albert R."/>
            <person name="Binder M."/>
            <person name="Bloem J."/>
            <person name="Labutti K."/>
            <person name="Salamov A."/>
            <person name="Andreopoulos B."/>
            <person name="Baker S."/>
            <person name="Barry K."/>
            <person name="Bills G."/>
            <person name="Bluhm B."/>
            <person name="Cannon C."/>
            <person name="Castanera R."/>
            <person name="Culley D."/>
            <person name="Daum C."/>
            <person name="Ezra D."/>
            <person name="Gonzalez J."/>
            <person name="Henrissat B."/>
            <person name="Kuo A."/>
            <person name="Liang C."/>
            <person name="Lipzen A."/>
            <person name="Lutzoni F."/>
            <person name="Magnuson J."/>
            <person name="Mondo S."/>
            <person name="Nolan M."/>
            <person name="Ohm R."/>
            <person name="Pangilinan J."/>
            <person name="Park H.-J."/>
            <person name="Ramirez L."/>
            <person name="Alfaro M."/>
            <person name="Sun H."/>
            <person name="Tritt A."/>
            <person name="Yoshinaga Y."/>
            <person name="Zwiers L.-H."/>
            <person name="Turgeon B."/>
            <person name="Goodwin S."/>
            <person name="Spatafora J."/>
            <person name="Crous P."/>
            <person name="Grigoriev I."/>
        </authorList>
    </citation>
    <scope>NUCLEOTIDE SEQUENCE</scope>
    <source>
        <strain evidence="8">CBS 113389</strain>
    </source>
</reference>
<dbReference type="PANTHER" id="PTHR43108">
    <property type="entry name" value="N-ACETYLGLUCOSAMINE-6-SULFATASE FAMILY MEMBER"/>
    <property type="match status" value="1"/>
</dbReference>
<feature type="transmembrane region" description="Helical" evidence="6">
    <location>
        <begin position="27"/>
        <end position="46"/>
    </location>
</feature>
<dbReference type="Pfam" id="PF00884">
    <property type="entry name" value="Sulfatase"/>
    <property type="match status" value="1"/>
</dbReference>
<evidence type="ECO:0000256" key="3">
    <source>
        <dbReference type="ARBA" id="ARBA00022801"/>
    </source>
</evidence>
<evidence type="ECO:0000256" key="4">
    <source>
        <dbReference type="ARBA" id="ARBA00023180"/>
    </source>
</evidence>
<accession>A0A6A6Q3X6</accession>
<dbReference type="GO" id="GO:0005539">
    <property type="term" value="F:glycosaminoglycan binding"/>
    <property type="evidence" value="ECO:0007669"/>
    <property type="project" value="TreeGrafter"/>
</dbReference>
<evidence type="ECO:0000256" key="1">
    <source>
        <dbReference type="ARBA" id="ARBA00008779"/>
    </source>
</evidence>
<gene>
    <name evidence="8" type="ORF">BDY17DRAFT_292025</name>
</gene>
<evidence type="ECO:0000256" key="5">
    <source>
        <dbReference type="SAM" id="MobiDB-lite"/>
    </source>
</evidence>
<sequence>MEKGKTSDSLSDGSSRGRDSGHGIPRCWSRLSPILLLISVLTYLFWPQILASRLSLFSSFGCGREAGHKQPNIVFILTDDQDVRLGSLNYMNALQKRVIGEGLNLANHFGTVSLCCPARATLFRGQAAHNTNLTHVGLPGGGYRKWVRSGESKDYLPHWLRTAGYTTAYFGKLFNAYSLSNYSPMPAGWDWTDVLVQPYIYSFTNVVMSENGERPIHYEGWHQLDVLRTKALRRLEWMTSQEKPFYLEIAPSSPHVVPGGYPTIPLARHAHLFPGLTAPRLPNYNPSDEYTMQKPGWLKDMPRMNSSVMTASDASMRARVQALQGVDELVEDVLDLLEARGVLDNTYVIYTTDNGFHLGNHRVPGGKMLPYIEDVNLPFAVRGPGIPPGKVSAIPSTHVDIAPTLLDIAGVAAKDWPPFFDGRSLLPEWKNLSHPHDQISREVLNVEYWGSAKAPASQYTRDVPHNSYKSLRIVSEAEGYLFNRWCFSNETELYDTVKDPYELTNLAIDPDTQTQRLMDRLSGLLLVTKSCGQDSCRQPWAVLRADFGHNATFNSLRDAMAPRYDDFFASLPHFGFQSCMRFQSVENEGPYYPPESAALGRRWRDAAEDTDFWEHNYTTIQQPSRLVGSVAQRYVAFEDVMHSARLLTDEEIGWPTIKCTAPDYCGEEYDED</sequence>
<evidence type="ECO:0000313" key="8">
    <source>
        <dbReference type="EMBL" id="KAF2486739.1"/>
    </source>
</evidence>
<keyword evidence="6" id="KW-0472">Membrane</keyword>
<dbReference type="AlphaFoldDB" id="A0A6A6Q3X6"/>
<dbReference type="EMBL" id="MU001632">
    <property type="protein sequence ID" value="KAF2486739.1"/>
    <property type="molecule type" value="Genomic_DNA"/>
</dbReference>
<evidence type="ECO:0000259" key="7">
    <source>
        <dbReference type="Pfam" id="PF00884"/>
    </source>
</evidence>
<feature type="region of interest" description="Disordered" evidence="5">
    <location>
        <begin position="1"/>
        <end position="21"/>
    </location>
</feature>
<dbReference type="SUPFAM" id="SSF53649">
    <property type="entry name" value="Alkaline phosphatase-like"/>
    <property type="match status" value="1"/>
</dbReference>
<evidence type="ECO:0000256" key="6">
    <source>
        <dbReference type="SAM" id="Phobius"/>
    </source>
</evidence>
<dbReference type="CDD" id="cd16147">
    <property type="entry name" value="G6S"/>
    <property type="match status" value="1"/>
</dbReference>
<dbReference type="PROSITE" id="PS00523">
    <property type="entry name" value="SULFATASE_1"/>
    <property type="match status" value="1"/>
</dbReference>
<keyword evidence="4" id="KW-0325">Glycoprotein</keyword>
<organism evidence="8 9">
    <name type="scientific">Neohortaea acidophila</name>
    <dbReference type="NCBI Taxonomy" id="245834"/>
    <lineage>
        <taxon>Eukaryota</taxon>
        <taxon>Fungi</taxon>
        <taxon>Dikarya</taxon>
        <taxon>Ascomycota</taxon>
        <taxon>Pezizomycotina</taxon>
        <taxon>Dothideomycetes</taxon>
        <taxon>Dothideomycetidae</taxon>
        <taxon>Mycosphaerellales</taxon>
        <taxon>Teratosphaeriaceae</taxon>
        <taxon>Neohortaea</taxon>
    </lineage>
</organism>
<keyword evidence="9" id="KW-1185">Reference proteome</keyword>
<evidence type="ECO:0000256" key="2">
    <source>
        <dbReference type="ARBA" id="ARBA00022729"/>
    </source>
</evidence>
<keyword evidence="3" id="KW-0378">Hydrolase</keyword>